<evidence type="ECO:0000256" key="8">
    <source>
        <dbReference type="SAM" id="MobiDB-lite"/>
    </source>
</evidence>
<comment type="caution">
    <text evidence="10">The sequence shown here is derived from an EMBL/GenBank/DDBJ whole genome shotgun (WGS) entry which is preliminary data.</text>
</comment>
<dbReference type="CDD" id="cd14710">
    <property type="entry name" value="bZIP_HAC1-like"/>
    <property type="match status" value="1"/>
</dbReference>
<dbReference type="Proteomes" id="UP000769528">
    <property type="component" value="Unassembled WGS sequence"/>
</dbReference>
<reference evidence="10" key="2">
    <citation type="submission" date="2021-01" db="EMBL/GenBank/DDBJ databases">
        <authorList>
            <person name="Schikora-Tamarit M.A."/>
        </authorList>
    </citation>
    <scope>NUCLEOTIDE SEQUENCE</scope>
    <source>
        <strain evidence="10">CBS6341</strain>
    </source>
</reference>
<dbReference type="GO" id="GO:0005634">
    <property type="term" value="C:nucleus"/>
    <property type="evidence" value="ECO:0007669"/>
    <property type="project" value="UniProtKB-SubCell"/>
</dbReference>
<dbReference type="Gene3D" id="1.20.5.170">
    <property type="match status" value="1"/>
</dbReference>
<feature type="compositionally biased region" description="Basic residues" evidence="8">
    <location>
        <begin position="160"/>
        <end position="171"/>
    </location>
</feature>
<dbReference type="GO" id="GO:0006986">
    <property type="term" value="P:response to unfolded protein"/>
    <property type="evidence" value="ECO:0007669"/>
    <property type="project" value="UniProtKB-KW"/>
</dbReference>
<name>A0A9P8PPX5_9ASCO</name>
<evidence type="ECO:0000313" key="11">
    <source>
        <dbReference type="Proteomes" id="UP000769528"/>
    </source>
</evidence>
<keyword evidence="6" id="KW-0834">Unfolded protein response</keyword>
<dbReference type="EMBL" id="JAEUBF010000781">
    <property type="protein sequence ID" value="KAH3675179.1"/>
    <property type="molecule type" value="Genomic_DNA"/>
</dbReference>
<gene>
    <name evidence="10" type="ORF">WICMUC_002835</name>
</gene>
<keyword evidence="11" id="KW-1185">Reference proteome</keyword>
<evidence type="ECO:0000256" key="2">
    <source>
        <dbReference type="ARBA" id="ARBA00007163"/>
    </source>
</evidence>
<dbReference type="GO" id="GO:0000981">
    <property type="term" value="F:DNA-binding transcription factor activity, RNA polymerase II-specific"/>
    <property type="evidence" value="ECO:0007669"/>
    <property type="project" value="InterPro"/>
</dbReference>
<dbReference type="InterPro" id="IPR004827">
    <property type="entry name" value="bZIP"/>
</dbReference>
<organism evidence="10 11">
    <name type="scientific">Wickerhamomyces mucosus</name>
    <dbReference type="NCBI Taxonomy" id="1378264"/>
    <lineage>
        <taxon>Eukaryota</taxon>
        <taxon>Fungi</taxon>
        <taxon>Dikarya</taxon>
        <taxon>Ascomycota</taxon>
        <taxon>Saccharomycotina</taxon>
        <taxon>Saccharomycetes</taxon>
        <taxon>Phaffomycetales</taxon>
        <taxon>Wickerhamomycetaceae</taxon>
        <taxon>Wickerhamomyces</taxon>
    </lineage>
</organism>
<dbReference type="GO" id="GO:0003677">
    <property type="term" value="F:DNA binding"/>
    <property type="evidence" value="ECO:0007669"/>
    <property type="project" value="UniProtKB-KW"/>
</dbReference>
<evidence type="ECO:0000256" key="7">
    <source>
        <dbReference type="ARBA" id="ARBA00023242"/>
    </source>
</evidence>
<comment type="subcellular location">
    <subcellularLocation>
        <location evidence="1">Nucleus</location>
    </subcellularLocation>
</comment>
<dbReference type="GO" id="GO:0045944">
    <property type="term" value="P:positive regulation of transcription by RNA polymerase II"/>
    <property type="evidence" value="ECO:0007669"/>
    <property type="project" value="InterPro"/>
</dbReference>
<evidence type="ECO:0000256" key="1">
    <source>
        <dbReference type="ARBA" id="ARBA00004123"/>
    </source>
</evidence>
<evidence type="ECO:0000256" key="4">
    <source>
        <dbReference type="ARBA" id="ARBA00023125"/>
    </source>
</evidence>
<accession>A0A9P8PPX5</accession>
<dbReference type="PANTHER" id="PTHR46714">
    <property type="entry name" value="TRANSCRIPTIONAL ACTIVATOR HAC1"/>
    <property type="match status" value="1"/>
</dbReference>
<dbReference type="InterPro" id="IPR044280">
    <property type="entry name" value="Hac1/HY5"/>
</dbReference>
<reference evidence="10" key="1">
    <citation type="journal article" date="2021" name="Open Biol.">
        <title>Shared evolutionary footprints suggest mitochondrial oxidative damage underlies multiple complex I losses in fungi.</title>
        <authorList>
            <person name="Schikora-Tamarit M.A."/>
            <person name="Marcet-Houben M."/>
            <person name="Nosek J."/>
            <person name="Gabaldon T."/>
        </authorList>
    </citation>
    <scope>NUCLEOTIDE SEQUENCE</scope>
    <source>
        <strain evidence="10">CBS6341</strain>
    </source>
</reference>
<feature type="compositionally biased region" description="Acidic residues" evidence="8">
    <location>
        <begin position="118"/>
        <end position="135"/>
    </location>
</feature>
<feature type="domain" description="BZIP" evidence="9">
    <location>
        <begin position="33"/>
        <end position="47"/>
    </location>
</feature>
<evidence type="ECO:0000256" key="3">
    <source>
        <dbReference type="ARBA" id="ARBA00023015"/>
    </source>
</evidence>
<evidence type="ECO:0000256" key="5">
    <source>
        <dbReference type="ARBA" id="ARBA00023163"/>
    </source>
</evidence>
<dbReference type="PROSITE" id="PS00036">
    <property type="entry name" value="BZIP_BASIC"/>
    <property type="match status" value="1"/>
</dbReference>
<dbReference type="InterPro" id="IPR046347">
    <property type="entry name" value="bZIP_sf"/>
</dbReference>
<keyword evidence="5" id="KW-0804">Transcription</keyword>
<keyword evidence="3" id="KW-0805">Transcription regulation</keyword>
<sequence length="365" mass="42151">MVDIDIPTNFKTSLPPRKRAKTKEEKEQRRVERILRNRKAAHASREKKRKHVEFLESYVLDLEKQLSLVSELNFKLIRETYNGEDSCINELIDEIEALPDLKQKKLEHNINLNKNHEEDDDEEEEEEEEIEDVEEVNSTTKGIEVTCLKSEPRDDFKQPSTKKFKSNKGKKKMDSSSTTKTFPRTPESFSSLDLNSPPKDFAVPELDTSSVSGSFSDVSSQHDFNDSPFSSPGTVNKFSLNFNTGEDESMNGDIFSLVQIKEEPLSNFDHLNQSSNPSSNVNVNIDEKFSSNNKNSNRNSYNTNQLWIGGTNAFDNDFGFDELRNPEVITADRYIQQSIFSFHSRKLLFLIQDDLYHVLFFLYFR</sequence>
<evidence type="ECO:0000256" key="6">
    <source>
        <dbReference type="ARBA" id="ARBA00023230"/>
    </source>
</evidence>
<dbReference type="PANTHER" id="PTHR46714:SF6">
    <property type="entry name" value="TRANSCRIPTIONAL ACTIVATOR HAC1"/>
    <property type="match status" value="1"/>
</dbReference>
<comment type="similarity">
    <text evidence="2">Belongs to the bZIP family.</text>
</comment>
<protein>
    <recommendedName>
        <fullName evidence="9">BZIP domain-containing protein</fullName>
    </recommendedName>
</protein>
<keyword evidence="7" id="KW-0539">Nucleus</keyword>
<dbReference type="OrthoDB" id="674948at2759"/>
<dbReference type="SUPFAM" id="SSF57959">
    <property type="entry name" value="Leucine zipper domain"/>
    <property type="match status" value="1"/>
</dbReference>
<keyword evidence="4" id="KW-0238">DNA-binding</keyword>
<feature type="region of interest" description="Disordered" evidence="8">
    <location>
        <begin position="112"/>
        <end position="196"/>
    </location>
</feature>
<evidence type="ECO:0000259" key="9">
    <source>
        <dbReference type="PROSITE" id="PS00036"/>
    </source>
</evidence>
<dbReference type="AlphaFoldDB" id="A0A9P8PPX5"/>
<evidence type="ECO:0000313" key="10">
    <source>
        <dbReference type="EMBL" id="KAH3675179.1"/>
    </source>
</evidence>
<feature type="region of interest" description="Disordered" evidence="8">
    <location>
        <begin position="1"/>
        <end position="30"/>
    </location>
</feature>
<proteinExistence type="inferred from homology"/>